<dbReference type="SUPFAM" id="SSF56281">
    <property type="entry name" value="Metallo-hydrolase/oxidoreductase"/>
    <property type="match status" value="1"/>
</dbReference>
<feature type="binding site" evidence="1">
    <location>
        <position position="37"/>
    </location>
    <ligand>
        <name>ATP</name>
        <dbReference type="ChEBI" id="CHEBI:30616"/>
    </ligand>
</feature>
<dbReference type="Proteomes" id="UP000016721">
    <property type="component" value="Unassembled WGS sequence"/>
</dbReference>
<accession>U2NRT5</accession>
<dbReference type="AlphaFoldDB" id="U2NRT5"/>
<dbReference type="GO" id="GO:0016787">
    <property type="term" value="F:hydrolase activity"/>
    <property type="evidence" value="ECO:0007669"/>
    <property type="project" value="UniProtKB-KW"/>
</dbReference>
<dbReference type="RefSeq" id="WP_021801044.1">
    <property type="nucleotide sequence ID" value="NZ_KI273145.1"/>
</dbReference>
<protein>
    <submittedName>
        <fullName evidence="3">Phage-like hydrolase</fullName>
    </submittedName>
</protein>
<dbReference type="InterPro" id="IPR017441">
    <property type="entry name" value="Protein_kinase_ATP_BS"/>
</dbReference>
<dbReference type="PATRIC" id="fig|1294142.3.peg.1011"/>
<comment type="caution">
    <text evidence="3">The sequence shown here is derived from an EMBL/GenBank/DDBJ whole genome shotgun (WGS) entry which is preliminary data.</text>
</comment>
<reference evidence="3 4" key="1">
    <citation type="journal article" date="2013" name="Genome Announc.">
        <title>Draft Genome Sequence of the Hydrogen- and Ethanol-Producing Bacterium Clostridium intestinale Strain URNW.</title>
        <authorList>
            <person name="Lal S."/>
            <person name="Ramachandran U."/>
            <person name="Zhang X."/>
            <person name="Sparling R."/>
            <person name="Levin D.B."/>
        </authorList>
    </citation>
    <scope>NUCLEOTIDE SEQUENCE [LARGE SCALE GENOMIC DNA]</scope>
    <source>
        <strain evidence="3 4">URNW</strain>
    </source>
</reference>
<evidence type="ECO:0000256" key="1">
    <source>
        <dbReference type="PROSITE-ProRule" id="PRU10141"/>
    </source>
</evidence>
<dbReference type="PANTHER" id="PTHR47619:SF1">
    <property type="entry name" value="EXODEOXYRIBONUCLEASE WALJ"/>
    <property type="match status" value="1"/>
</dbReference>
<name>U2NRT5_9CLOT</name>
<proteinExistence type="predicted"/>
<gene>
    <name evidence="3" type="ORF">CINTURNW_1011</name>
</gene>
<dbReference type="GO" id="GO:0005524">
    <property type="term" value="F:ATP binding"/>
    <property type="evidence" value="ECO:0007669"/>
    <property type="project" value="UniProtKB-UniRule"/>
</dbReference>
<dbReference type="STRING" id="1294142.CINTURNW_1011"/>
<dbReference type="Gene3D" id="3.60.15.10">
    <property type="entry name" value="Ribonuclease Z/Hydroxyacylglutathione hydrolase-like"/>
    <property type="match status" value="1"/>
</dbReference>
<dbReference type="InterPro" id="IPR036866">
    <property type="entry name" value="RibonucZ/Hydroxyglut_hydro"/>
</dbReference>
<keyword evidence="1" id="KW-0067">ATP-binding</keyword>
<evidence type="ECO:0000313" key="4">
    <source>
        <dbReference type="Proteomes" id="UP000016721"/>
    </source>
</evidence>
<dbReference type="SMART" id="SM00849">
    <property type="entry name" value="Lactamase_B"/>
    <property type="match status" value="1"/>
</dbReference>
<dbReference type="eggNOG" id="COG1235">
    <property type="taxonomic scope" value="Bacteria"/>
</dbReference>
<dbReference type="InterPro" id="IPR001279">
    <property type="entry name" value="Metallo-B-lactamas"/>
</dbReference>
<feature type="domain" description="Metallo-beta-lactamase" evidence="2">
    <location>
        <begin position="11"/>
        <end position="187"/>
    </location>
</feature>
<dbReference type="PROSITE" id="PS00107">
    <property type="entry name" value="PROTEIN_KINASE_ATP"/>
    <property type="match status" value="1"/>
</dbReference>
<keyword evidence="4" id="KW-1185">Reference proteome</keyword>
<dbReference type="OrthoDB" id="1846420at2"/>
<evidence type="ECO:0000313" key="3">
    <source>
        <dbReference type="EMBL" id="ERK31556.1"/>
    </source>
</evidence>
<dbReference type="EMBL" id="APJA01000009">
    <property type="protein sequence ID" value="ERK31556.1"/>
    <property type="molecule type" value="Genomic_DNA"/>
</dbReference>
<dbReference type="PANTHER" id="PTHR47619">
    <property type="entry name" value="METALLO-HYDROLASE YYCJ-RELATED"/>
    <property type="match status" value="1"/>
</dbReference>
<organism evidence="3 4">
    <name type="scientific">Clostridium intestinale URNW</name>
    <dbReference type="NCBI Taxonomy" id="1294142"/>
    <lineage>
        <taxon>Bacteria</taxon>
        <taxon>Bacillati</taxon>
        <taxon>Bacillota</taxon>
        <taxon>Clostridia</taxon>
        <taxon>Eubacteriales</taxon>
        <taxon>Clostridiaceae</taxon>
        <taxon>Clostridium</taxon>
    </lineage>
</organism>
<sequence>MKLTVLGSGSSGNCYLLQNENETLIIECGLPYKAILKGLDFKLENVVGCLVSHEHKDHSKAIRELLKNGIDVYSSVGTCRALANESSYIETYYRLTFIESEKQVKVGNFTILPFEAEHDAAEPLGFLIQHKEIGKLLFITDSYYCKYKFKGVNHIMIECNYSEDILRENLENEVIHPVLRDRLIKSHFSLENVKEFLKANDLSKVRNLMLIHLSSSNSNAKKFKSDIERLTGKPVYIANKGLEIELEGF</sequence>
<keyword evidence="3" id="KW-0378">Hydrolase</keyword>
<dbReference type="InterPro" id="IPR052533">
    <property type="entry name" value="WalJ/YycJ-like"/>
</dbReference>
<dbReference type="Pfam" id="PF12706">
    <property type="entry name" value="Lactamase_B_2"/>
    <property type="match status" value="1"/>
</dbReference>
<evidence type="ECO:0000259" key="2">
    <source>
        <dbReference type="SMART" id="SM00849"/>
    </source>
</evidence>
<keyword evidence="1" id="KW-0547">Nucleotide-binding</keyword>
<dbReference type="HOGENOM" id="CLU_073253_2_0_9"/>